<organism evidence="3 4">
    <name type="scientific">Aquibacillus rhizosphaerae</name>
    <dbReference type="NCBI Taxonomy" id="3051431"/>
    <lineage>
        <taxon>Bacteria</taxon>
        <taxon>Bacillati</taxon>
        <taxon>Bacillota</taxon>
        <taxon>Bacilli</taxon>
        <taxon>Bacillales</taxon>
        <taxon>Bacillaceae</taxon>
        <taxon>Aquibacillus</taxon>
    </lineage>
</organism>
<evidence type="ECO:0000259" key="1">
    <source>
        <dbReference type="Pfam" id="PF13349"/>
    </source>
</evidence>
<dbReference type="RefSeq" id="WP_285930128.1">
    <property type="nucleotide sequence ID" value="NZ_JASTZU010000012.1"/>
</dbReference>
<proteinExistence type="predicted"/>
<accession>A0ABT7L3U0</accession>
<comment type="caution">
    <text evidence="3">The sequence shown here is derived from an EMBL/GenBank/DDBJ whole genome shotgun (WGS) entry which is preliminary data.</text>
</comment>
<sequence>MNEEQRKILKMVEDGIISSEEAEELFEALNYAEQEKKQSYELTEQVKWDQGESYHSNSKKQSSSNKKAKFLGFIEEAFNKVKNVDLDFNFGTHTNVSHIYHSQHVDVSNIDIDIANGSFTLTPWNESDVRVECEAKVYQVSDQKQGRLKFLEDCSFDIVENRLQFNLPSKQIKTDVVMKVPSKLYEKITIKLFNGPIDAGNINTKHLHAKTTNGAISLSTIDADLLYLETANGMIKLDQSNIKEVETETINGSIRLNGKYEAIDAQTVNGSIHCVWADAQTKTGFFRTTTGSIRLSVPQLVKIEGKVESNIGQIHCNLDDYNVLNETKEVIKRSLHFEANNQFSSLLHIEAETKTGSVWILPNE</sequence>
<name>A0ABT7L3U0_9BACI</name>
<dbReference type="InterPro" id="IPR025164">
    <property type="entry name" value="Toastrack_DUF4097"/>
</dbReference>
<dbReference type="InterPro" id="IPR016599">
    <property type="entry name" value="UCP012569"/>
</dbReference>
<dbReference type="Pfam" id="PF13349">
    <property type="entry name" value="DUF4097"/>
    <property type="match status" value="1"/>
</dbReference>
<reference evidence="3 4" key="1">
    <citation type="submission" date="2023-06" db="EMBL/GenBank/DDBJ databases">
        <title>Aquibacillus rhizosphaerae LR5S19.</title>
        <authorList>
            <person name="Sun J.-Q."/>
        </authorList>
    </citation>
    <scope>NUCLEOTIDE SEQUENCE [LARGE SCALE GENOMIC DNA]</scope>
    <source>
        <strain evidence="3 4">LR5S19</strain>
    </source>
</reference>
<dbReference type="EMBL" id="JASTZU010000012">
    <property type="protein sequence ID" value="MDL4839275.1"/>
    <property type="molecule type" value="Genomic_DNA"/>
</dbReference>
<feature type="domain" description="DUF4097" evidence="1">
    <location>
        <begin position="108"/>
        <end position="328"/>
    </location>
</feature>
<dbReference type="PIRSF" id="PIRSF012569">
    <property type="entry name" value="UCP012569"/>
    <property type="match status" value="1"/>
</dbReference>
<dbReference type="InterPro" id="IPR053959">
    <property type="entry name" value="YvlB/LiaX_N"/>
</dbReference>
<protein>
    <submittedName>
        <fullName evidence="3">DUF4097 domain-containing protein</fullName>
    </submittedName>
</protein>
<evidence type="ECO:0000313" key="4">
    <source>
        <dbReference type="Proteomes" id="UP001235343"/>
    </source>
</evidence>
<gene>
    <name evidence="3" type="ORF">QQS35_02200</name>
</gene>
<dbReference type="Pfam" id="PF22746">
    <property type="entry name" value="SHOCT-like_DUF2089-C"/>
    <property type="match status" value="1"/>
</dbReference>
<keyword evidence="4" id="KW-1185">Reference proteome</keyword>
<dbReference type="Proteomes" id="UP001235343">
    <property type="component" value="Unassembled WGS sequence"/>
</dbReference>
<evidence type="ECO:0000313" key="3">
    <source>
        <dbReference type="EMBL" id="MDL4839275.1"/>
    </source>
</evidence>
<feature type="domain" description="YvlB/LiaX N-terminal" evidence="2">
    <location>
        <begin position="3"/>
        <end position="30"/>
    </location>
</feature>
<evidence type="ECO:0000259" key="2">
    <source>
        <dbReference type="Pfam" id="PF22746"/>
    </source>
</evidence>